<dbReference type="Proteomes" id="UP001501446">
    <property type="component" value="Unassembled WGS sequence"/>
</dbReference>
<dbReference type="RefSeq" id="WP_345311211.1">
    <property type="nucleotide sequence ID" value="NZ_BAABLN010000028.1"/>
</dbReference>
<proteinExistence type="predicted"/>
<protein>
    <submittedName>
        <fullName evidence="1">Uncharacterized protein</fullName>
    </submittedName>
</protein>
<dbReference type="SUPFAM" id="SSF53474">
    <property type="entry name" value="alpha/beta-Hydrolases"/>
    <property type="match status" value="1"/>
</dbReference>
<dbReference type="InterPro" id="IPR029058">
    <property type="entry name" value="AB_hydrolase_fold"/>
</dbReference>
<accession>A0ABP8X6U5</accession>
<reference evidence="2" key="1">
    <citation type="journal article" date="2019" name="Int. J. Syst. Evol. Microbiol.">
        <title>The Global Catalogue of Microorganisms (GCM) 10K type strain sequencing project: providing services to taxonomists for standard genome sequencing and annotation.</title>
        <authorList>
            <consortium name="The Broad Institute Genomics Platform"/>
            <consortium name="The Broad Institute Genome Sequencing Center for Infectious Disease"/>
            <person name="Wu L."/>
            <person name="Ma J."/>
        </authorList>
    </citation>
    <scope>NUCLEOTIDE SEQUENCE [LARGE SCALE GENOMIC DNA]</scope>
    <source>
        <strain evidence="2">JCM 18958</strain>
    </source>
</reference>
<evidence type="ECO:0000313" key="2">
    <source>
        <dbReference type="Proteomes" id="UP001501446"/>
    </source>
</evidence>
<name>A0ABP8X6U5_9MICC</name>
<comment type="caution">
    <text evidence="1">The sequence shown here is derived from an EMBL/GenBank/DDBJ whole genome shotgun (WGS) entry which is preliminary data.</text>
</comment>
<sequence length="437" mass="49354">MNRDPLPPQPQACNHEAHRVKIHEWESIAQFISAAAKPDGLHVIDTGRDTHLDILTSGDPYRPASKPTLVIFNGAVTKRDERVPPFLSGRGIAHDTGWPFVAISDPSIGLSKDTSIAWYAGNSQVNLQREIFRLIRPLSRVQKNLWLVGGSAGGFAALVFGHMLGSAASVFVWNAQTDVLEYSAGYVKNYVKNSFPEIAGRMNEYDWKKYARNKFRRHNYIYSIQEAFLPHQRPRRILYLQNHNDWHVISHCVPYLNSFNYKRLGDGLYAQDENHVIWFPEIGNGHPAPHKDAILTILKSVSAPQWSLLDSVEIMEATGVFPVNQRSPLTRPRAIHHWGKRISDRIRIEESGRKITVTLKDLPLHYGGVSVGFASYVEGSRIDRQLYNSGLYEYTVPIKDHKKIIVRILVQDGFGNPLKSETIEVSSYSELNSVDGA</sequence>
<gene>
    <name evidence="1" type="ORF">GCM10025781_17270</name>
</gene>
<organism evidence="1 2">
    <name type="scientific">Kocuria gwangalliensis</name>
    <dbReference type="NCBI Taxonomy" id="501592"/>
    <lineage>
        <taxon>Bacteria</taxon>
        <taxon>Bacillati</taxon>
        <taxon>Actinomycetota</taxon>
        <taxon>Actinomycetes</taxon>
        <taxon>Micrococcales</taxon>
        <taxon>Micrococcaceae</taxon>
        <taxon>Kocuria</taxon>
    </lineage>
</organism>
<keyword evidence="2" id="KW-1185">Reference proteome</keyword>
<dbReference type="EMBL" id="BAABLN010000028">
    <property type="protein sequence ID" value="GAA4699721.1"/>
    <property type="molecule type" value="Genomic_DNA"/>
</dbReference>
<evidence type="ECO:0000313" key="1">
    <source>
        <dbReference type="EMBL" id="GAA4699721.1"/>
    </source>
</evidence>